<feature type="transmembrane region" description="Helical" evidence="9">
    <location>
        <begin position="51"/>
        <end position="69"/>
    </location>
</feature>
<evidence type="ECO:0000256" key="7">
    <source>
        <dbReference type="ARBA" id="ARBA00023136"/>
    </source>
</evidence>
<dbReference type="PANTHER" id="PTHR35011:SF2">
    <property type="entry name" value="2,3-DIKETO-L-GULONATE TRAP TRANSPORTER SMALL PERMEASE PROTEIN YIAM"/>
    <property type="match status" value="1"/>
</dbReference>
<reference evidence="11 12" key="1">
    <citation type="submission" date="2024-06" db="EMBL/GenBank/DDBJ databases">
        <title>Sorghum-associated microbial communities from plants grown in Nebraska, USA.</title>
        <authorList>
            <person name="Schachtman D."/>
        </authorList>
    </citation>
    <scope>NUCLEOTIDE SEQUENCE [LARGE SCALE GENOMIC DNA]</scope>
    <source>
        <strain evidence="11 12">3207</strain>
    </source>
</reference>
<dbReference type="InterPro" id="IPR007387">
    <property type="entry name" value="TRAP_DctQ"/>
</dbReference>
<comment type="similarity">
    <text evidence="8 9">Belongs to the TRAP transporter small permease family.</text>
</comment>
<keyword evidence="7 9" id="KW-0472">Membrane</keyword>
<evidence type="ECO:0000256" key="8">
    <source>
        <dbReference type="ARBA" id="ARBA00038436"/>
    </source>
</evidence>
<dbReference type="RefSeq" id="WP_354553894.1">
    <property type="nucleotide sequence ID" value="NZ_JBEPSM010000004.1"/>
</dbReference>
<evidence type="ECO:0000256" key="2">
    <source>
        <dbReference type="ARBA" id="ARBA00022448"/>
    </source>
</evidence>
<dbReference type="Pfam" id="PF04290">
    <property type="entry name" value="DctQ"/>
    <property type="match status" value="1"/>
</dbReference>
<comment type="caution">
    <text evidence="11">The sequence shown here is derived from an EMBL/GenBank/DDBJ whole genome shotgun (WGS) entry which is preliminary data.</text>
</comment>
<evidence type="ECO:0000256" key="6">
    <source>
        <dbReference type="ARBA" id="ARBA00022989"/>
    </source>
</evidence>
<gene>
    <name evidence="11" type="ORF">ABIE08_004296</name>
</gene>
<name>A0ABV2R5E3_9HYPH</name>
<feature type="transmembrane region" description="Helical" evidence="9">
    <location>
        <begin position="90"/>
        <end position="110"/>
    </location>
</feature>
<keyword evidence="12" id="KW-1185">Reference proteome</keyword>
<dbReference type="EMBL" id="JBEPSM010000004">
    <property type="protein sequence ID" value="MET4636338.1"/>
    <property type="molecule type" value="Genomic_DNA"/>
</dbReference>
<evidence type="ECO:0000256" key="3">
    <source>
        <dbReference type="ARBA" id="ARBA00022475"/>
    </source>
</evidence>
<dbReference type="InterPro" id="IPR055348">
    <property type="entry name" value="DctQ"/>
</dbReference>
<evidence type="ECO:0000256" key="9">
    <source>
        <dbReference type="RuleBase" id="RU369079"/>
    </source>
</evidence>
<keyword evidence="5 9" id="KW-0812">Transmembrane</keyword>
<keyword evidence="6 9" id="KW-1133">Transmembrane helix</keyword>
<evidence type="ECO:0000256" key="4">
    <source>
        <dbReference type="ARBA" id="ARBA00022519"/>
    </source>
</evidence>
<proteinExistence type="inferred from homology"/>
<comment type="function">
    <text evidence="9">Part of the tripartite ATP-independent periplasmic (TRAP) transport system.</text>
</comment>
<protein>
    <recommendedName>
        <fullName evidence="9">TRAP transporter small permease protein</fullName>
    </recommendedName>
</protein>
<organism evidence="11 12">
    <name type="scientific">Kaistia defluvii</name>
    <dbReference type="NCBI Taxonomy" id="410841"/>
    <lineage>
        <taxon>Bacteria</taxon>
        <taxon>Pseudomonadati</taxon>
        <taxon>Pseudomonadota</taxon>
        <taxon>Alphaproteobacteria</taxon>
        <taxon>Hyphomicrobiales</taxon>
        <taxon>Kaistiaceae</taxon>
        <taxon>Kaistia</taxon>
    </lineage>
</organism>
<feature type="transmembrane region" description="Helical" evidence="9">
    <location>
        <begin position="130"/>
        <end position="148"/>
    </location>
</feature>
<keyword evidence="2 9" id="KW-0813">Transport</keyword>
<evidence type="ECO:0000259" key="10">
    <source>
        <dbReference type="Pfam" id="PF04290"/>
    </source>
</evidence>
<evidence type="ECO:0000256" key="1">
    <source>
        <dbReference type="ARBA" id="ARBA00004429"/>
    </source>
</evidence>
<feature type="domain" description="Tripartite ATP-independent periplasmic transporters DctQ component" evidence="10">
    <location>
        <begin position="27"/>
        <end position="153"/>
    </location>
</feature>
<accession>A0ABV2R5E3</accession>
<comment type="subcellular location">
    <subcellularLocation>
        <location evidence="1 9">Cell inner membrane</location>
        <topology evidence="1 9">Multi-pass membrane protein</topology>
    </subcellularLocation>
</comment>
<keyword evidence="4 9" id="KW-0997">Cell inner membrane</keyword>
<comment type="subunit">
    <text evidence="9">The complex comprises the extracytoplasmic solute receptor protein and the two transmembrane proteins.</text>
</comment>
<evidence type="ECO:0000313" key="12">
    <source>
        <dbReference type="Proteomes" id="UP001549321"/>
    </source>
</evidence>
<dbReference type="Proteomes" id="UP001549321">
    <property type="component" value="Unassembled WGS sequence"/>
</dbReference>
<dbReference type="PANTHER" id="PTHR35011">
    <property type="entry name" value="2,3-DIKETO-L-GULONATE TRAP TRANSPORTER SMALL PERMEASE PROTEIN YIAM"/>
    <property type="match status" value="1"/>
</dbReference>
<feature type="transmembrane region" description="Helical" evidence="9">
    <location>
        <begin position="12"/>
        <end position="36"/>
    </location>
</feature>
<evidence type="ECO:0000256" key="5">
    <source>
        <dbReference type="ARBA" id="ARBA00022692"/>
    </source>
</evidence>
<evidence type="ECO:0000313" key="11">
    <source>
        <dbReference type="EMBL" id="MET4636338.1"/>
    </source>
</evidence>
<keyword evidence="3" id="KW-1003">Cell membrane</keyword>
<sequence length="188" mass="20587">MTSILVRVGDTLRWLLTFLVGAMLLAIVLLVCVQVFSRYFIGAATPGMAEISRLLFIWLTFLGSALLISRRELIVIDFLHDRLNADLFKRLGIVIDLATAVFLVMLIVYARHLMIVVGQKIAPATGLPFAWFYGSIVAFAGLGLFFILERILTPRISAEREATFRAAQAAAHATASQTRAAATESSAS</sequence>